<gene>
    <name evidence="2" type="ORF">A2628_03740</name>
</gene>
<comment type="caution">
    <text evidence="2">The sequence shown here is derived from an EMBL/GenBank/DDBJ whole genome shotgun (WGS) entry which is preliminary data.</text>
</comment>
<dbReference type="EMBL" id="MGGL01000014">
    <property type="protein sequence ID" value="OGM26288.1"/>
    <property type="molecule type" value="Genomic_DNA"/>
</dbReference>
<keyword evidence="1" id="KW-0175">Coiled coil</keyword>
<name>A0A1F7YI80_9BACT</name>
<dbReference type="Proteomes" id="UP000179221">
    <property type="component" value="Unassembled WGS sequence"/>
</dbReference>
<dbReference type="AlphaFoldDB" id="A0A1F7YI80"/>
<organism evidence="2 3">
    <name type="scientific">Candidatus Woesebacteria bacterium RIFCSPHIGHO2_01_FULL_40_22</name>
    <dbReference type="NCBI Taxonomy" id="1802499"/>
    <lineage>
        <taxon>Bacteria</taxon>
        <taxon>Candidatus Woeseibacteriota</taxon>
    </lineage>
</organism>
<evidence type="ECO:0000313" key="2">
    <source>
        <dbReference type="EMBL" id="OGM26288.1"/>
    </source>
</evidence>
<protein>
    <submittedName>
        <fullName evidence="2">Uncharacterized protein</fullName>
    </submittedName>
</protein>
<accession>A0A1F7YI80</accession>
<evidence type="ECO:0000256" key="1">
    <source>
        <dbReference type="SAM" id="Coils"/>
    </source>
</evidence>
<sequence length="76" mass="8067">MVISFNLQNGIENSLDQKLEAAQNALNDVNENNDQAAINSLQAINSVEAQRGDKIANEQADALIAATQEIIAALSS</sequence>
<feature type="coiled-coil region" evidence="1">
    <location>
        <begin position="12"/>
        <end position="39"/>
    </location>
</feature>
<evidence type="ECO:0000313" key="3">
    <source>
        <dbReference type="Proteomes" id="UP000179221"/>
    </source>
</evidence>
<reference evidence="2 3" key="1">
    <citation type="journal article" date="2016" name="Nat. Commun.">
        <title>Thousands of microbial genomes shed light on interconnected biogeochemical processes in an aquifer system.</title>
        <authorList>
            <person name="Anantharaman K."/>
            <person name="Brown C.T."/>
            <person name="Hug L.A."/>
            <person name="Sharon I."/>
            <person name="Castelle C.J."/>
            <person name="Probst A.J."/>
            <person name="Thomas B.C."/>
            <person name="Singh A."/>
            <person name="Wilkins M.J."/>
            <person name="Karaoz U."/>
            <person name="Brodie E.L."/>
            <person name="Williams K.H."/>
            <person name="Hubbard S.S."/>
            <person name="Banfield J.F."/>
        </authorList>
    </citation>
    <scope>NUCLEOTIDE SEQUENCE [LARGE SCALE GENOMIC DNA]</scope>
</reference>
<proteinExistence type="predicted"/>